<dbReference type="AlphaFoldDB" id="A0A4R7FQ94"/>
<evidence type="ECO:0000313" key="1">
    <source>
        <dbReference type="EMBL" id="TDS79856.1"/>
    </source>
</evidence>
<accession>A0A4R7FQ94</accession>
<keyword evidence="2" id="KW-1185">Reference proteome</keyword>
<evidence type="ECO:0000313" key="2">
    <source>
        <dbReference type="Proteomes" id="UP000295344"/>
    </source>
</evidence>
<proteinExistence type="predicted"/>
<dbReference type="EMBL" id="SOAM01000001">
    <property type="protein sequence ID" value="TDS79856.1"/>
    <property type="molecule type" value="Genomic_DNA"/>
</dbReference>
<comment type="caution">
    <text evidence="1">The sequence shown here is derived from an EMBL/GenBank/DDBJ whole genome shotgun (WGS) entry which is preliminary data.</text>
</comment>
<organism evidence="1 2">
    <name type="scientific">Amnibacterium kyonggiense</name>
    <dbReference type="NCBI Taxonomy" id="595671"/>
    <lineage>
        <taxon>Bacteria</taxon>
        <taxon>Bacillati</taxon>
        <taxon>Actinomycetota</taxon>
        <taxon>Actinomycetes</taxon>
        <taxon>Micrococcales</taxon>
        <taxon>Microbacteriaceae</taxon>
        <taxon>Amnibacterium</taxon>
    </lineage>
</organism>
<gene>
    <name evidence="1" type="ORF">CLV52_0401</name>
</gene>
<dbReference type="Proteomes" id="UP000295344">
    <property type="component" value="Unassembled WGS sequence"/>
</dbReference>
<dbReference type="OrthoDB" id="10001072at2"/>
<name>A0A4R7FQ94_9MICO</name>
<protein>
    <submittedName>
        <fullName evidence="1">Uncharacterized protein</fullName>
    </submittedName>
</protein>
<dbReference type="RefSeq" id="WP_133764367.1">
    <property type="nucleotide sequence ID" value="NZ_BAAARP010000001.1"/>
</dbReference>
<sequence length="69" mass="7097">MLPSEAVPGDDQALELARLEQLVREVPLPSPDLPGWQSLTAGEYAAAVRELTALLGTVATALAAARSAG</sequence>
<reference evidence="1 2" key="1">
    <citation type="submission" date="2019-03" db="EMBL/GenBank/DDBJ databases">
        <title>Genomic Encyclopedia of Archaeal and Bacterial Type Strains, Phase II (KMG-II): from individual species to whole genera.</title>
        <authorList>
            <person name="Goeker M."/>
        </authorList>
    </citation>
    <scope>NUCLEOTIDE SEQUENCE [LARGE SCALE GENOMIC DNA]</scope>
    <source>
        <strain evidence="1 2">DSM 24782</strain>
    </source>
</reference>